<accession>A0A9E7EH39</accession>
<proteinExistence type="predicted"/>
<dbReference type="EMBL" id="CP097502">
    <property type="protein sequence ID" value="URD76746.1"/>
    <property type="molecule type" value="Genomic_DNA"/>
</dbReference>
<keyword evidence="1" id="KW-0175">Coiled coil</keyword>
<gene>
    <name evidence="2" type="ORF">MUK42_08138</name>
</gene>
<keyword evidence="3" id="KW-1185">Reference proteome</keyword>
<feature type="coiled-coil region" evidence="1">
    <location>
        <begin position="89"/>
        <end position="123"/>
    </location>
</feature>
<organism evidence="2 3">
    <name type="scientific">Musa troglodytarum</name>
    <name type="common">fe'i banana</name>
    <dbReference type="NCBI Taxonomy" id="320322"/>
    <lineage>
        <taxon>Eukaryota</taxon>
        <taxon>Viridiplantae</taxon>
        <taxon>Streptophyta</taxon>
        <taxon>Embryophyta</taxon>
        <taxon>Tracheophyta</taxon>
        <taxon>Spermatophyta</taxon>
        <taxon>Magnoliopsida</taxon>
        <taxon>Liliopsida</taxon>
        <taxon>Zingiberales</taxon>
        <taxon>Musaceae</taxon>
        <taxon>Musa</taxon>
    </lineage>
</organism>
<reference evidence="2" key="1">
    <citation type="submission" date="2022-05" db="EMBL/GenBank/DDBJ databases">
        <title>The Musa troglodytarum L. genome provides insights into the mechanism of non-climacteric behaviour and enrichment of carotenoids.</title>
        <authorList>
            <person name="Wang J."/>
        </authorList>
    </citation>
    <scope>NUCLEOTIDE SEQUENCE</scope>
    <source>
        <tissue evidence="2">Leaf</tissue>
    </source>
</reference>
<dbReference type="OrthoDB" id="1911459at2759"/>
<evidence type="ECO:0000313" key="3">
    <source>
        <dbReference type="Proteomes" id="UP001055439"/>
    </source>
</evidence>
<dbReference type="PANTHER" id="PTHR34970">
    <property type="entry name" value="ABC TRANSPORTER A FAMILY PROTEIN"/>
    <property type="match status" value="1"/>
</dbReference>
<dbReference type="Proteomes" id="UP001055439">
    <property type="component" value="Chromosome 1"/>
</dbReference>
<name>A0A9E7EH39_9LILI</name>
<evidence type="ECO:0000313" key="2">
    <source>
        <dbReference type="EMBL" id="URD76746.1"/>
    </source>
</evidence>
<sequence length="129" mass="14675">MGFLFRVRLASFFAGAAAASLAGFCLLYKDYMLAHGAIAQQVPPLSYLSLHPPSRLRTVYHFLRSHGLSIDRSIHIGKLDRKQDIIRNLEEAKGVYEDFDERFESLNKRVTSLENQKKSETSKPAEIFD</sequence>
<dbReference type="PANTHER" id="PTHR34970:SF2">
    <property type="entry name" value="ABC TRANSPORTER A FAMILY PROTEIN"/>
    <property type="match status" value="1"/>
</dbReference>
<dbReference type="AlphaFoldDB" id="A0A9E7EH39"/>
<protein>
    <submittedName>
        <fullName evidence="2">Uncharacterized protein</fullName>
    </submittedName>
</protein>
<evidence type="ECO:0000256" key="1">
    <source>
        <dbReference type="SAM" id="Coils"/>
    </source>
</evidence>